<dbReference type="SUPFAM" id="SSF57667">
    <property type="entry name" value="beta-beta-alpha zinc fingers"/>
    <property type="match status" value="2"/>
</dbReference>
<evidence type="ECO:0000313" key="14">
    <source>
        <dbReference type="Proteomes" id="UP000727407"/>
    </source>
</evidence>
<evidence type="ECO:0000256" key="5">
    <source>
        <dbReference type="ARBA" id="ARBA00022833"/>
    </source>
</evidence>
<feature type="non-terminal residue" evidence="13">
    <location>
        <position position="1"/>
    </location>
</feature>
<dbReference type="InterPro" id="IPR036236">
    <property type="entry name" value="Znf_C2H2_sf"/>
</dbReference>
<dbReference type="OrthoDB" id="8953617at2759"/>
<evidence type="ECO:0000256" key="1">
    <source>
        <dbReference type="ARBA" id="ARBA00004123"/>
    </source>
</evidence>
<comment type="subcellular location">
    <subcellularLocation>
        <location evidence="1">Nucleus</location>
    </subcellularLocation>
</comment>
<evidence type="ECO:0000256" key="6">
    <source>
        <dbReference type="ARBA" id="ARBA00023015"/>
    </source>
</evidence>
<gene>
    <name evidence="13" type="primary">znf618</name>
    <name evidence="13" type="ORF">DAT39_000806</name>
</gene>
<keyword evidence="3" id="KW-0677">Repeat</keyword>
<keyword evidence="8" id="KW-0804">Transcription</keyword>
<keyword evidence="9" id="KW-0539">Nucleus</keyword>
<dbReference type="GO" id="GO:0008270">
    <property type="term" value="F:zinc ion binding"/>
    <property type="evidence" value="ECO:0007669"/>
    <property type="project" value="UniProtKB-KW"/>
</dbReference>
<feature type="domain" description="C2H2-type" evidence="12">
    <location>
        <begin position="58"/>
        <end position="85"/>
    </location>
</feature>
<protein>
    <submittedName>
        <fullName evidence="13">Zinc finger protein</fullName>
    </submittedName>
</protein>
<dbReference type="Pfam" id="PF00096">
    <property type="entry name" value="zf-C2H2"/>
    <property type="match status" value="2"/>
</dbReference>
<evidence type="ECO:0000256" key="9">
    <source>
        <dbReference type="ARBA" id="ARBA00023242"/>
    </source>
</evidence>
<feature type="region of interest" description="Disordered" evidence="11">
    <location>
        <begin position="152"/>
        <end position="193"/>
    </location>
</feature>
<dbReference type="AlphaFoldDB" id="A0A8J4UKA3"/>
<dbReference type="EMBL" id="QNUK01000004">
    <property type="protein sequence ID" value="KAF5909516.1"/>
    <property type="molecule type" value="Genomic_DNA"/>
</dbReference>
<feature type="domain" description="C2H2-type" evidence="12">
    <location>
        <begin position="129"/>
        <end position="156"/>
    </location>
</feature>
<feature type="region of interest" description="Disordered" evidence="11">
    <location>
        <begin position="94"/>
        <end position="119"/>
    </location>
</feature>
<evidence type="ECO:0000313" key="13">
    <source>
        <dbReference type="EMBL" id="KAF5909516.1"/>
    </source>
</evidence>
<name>A0A8J4UKA3_CLAMG</name>
<reference evidence="13" key="1">
    <citation type="submission" date="2020-07" db="EMBL/GenBank/DDBJ databases">
        <title>Clarias magur genome sequencing, assembly and annotation.</title>
        <authorList>
            <person name="Kushwaha B."/>
            <person name="Kumar R."/>
            <person name="Das P."/>
            <person name="Joshi C.G."/>
            <person name="Kumar D."/>
            <person name="Nagpure N.S."/>
            <person name="Pandey M."/>
            <person name="Agarwal S."/>
            <person name="Srivastava S."/>
            <person name="Singh M."/>
            <person name="Sahoo L."/>
            <person name="Jayasankar P."/>
            <person name="Meher P.K."/>
            <person name="Koringa P.G."/>
            <person name="Iquebal M.A."/>
            <person name="Das S.P."/>
            <person name="Bit A."/>
            <person name="Patnaik S."/>
            <person name="Patel N."/>
            <person name="Shah T.M."/>
            <person name="Hinsu A."/>
            <person name="Jena J.K."/>
        </authorList>
    </citation>
    <scope>NUCLEOTIDE SEQUENCE</scope>
    <source>
        <strain evidence="13">CIFAMagur01</strain>
        <tissue evidence="13">Testis</tissue>
    </source>
</reference>
<dbReference type="GO" id="GO:0005634">
    <property type="term" value="C:nucleus"/>
    <property type="evidence" value="ECO:0007669"/>
    <property type="project" value="UniProtKB-SubCell"/>
</dbReference>
<dbReference type="PANTHER" id="PTHR24383:SF12">
    <property type="entry name" value="ZINC FINGER PROTEIN 618"/>
    <property type="match status" value="1"/>
</dbReference>
<dbReference type="InterPro" id="IPR013087">
    <property type="entry name" value="Znf_C2H2_type"/>
</dbReference>
<dbReference type="PROSITE" id="PS50157">
    <property type="entry name" value="ZINC_FINGER_C2H2_2"/>
    <property type="match status" value="3"/>
</dbReference>
<dbReference type="SMART" id="SM00355">
    <property type="entry name" value="ZnF_C2H2"/>
    <property type="match status" value="3"/>
</dbReference>
<evidence type="ECO:0000256" key="10">
    <source>
        <dbReference type="PROSITE-ProRule" id="PRU00042"/>
    </source>
</evidence>
<evidence type="ECO:0000256" key="3">
    <source>
        <dbReference type="ARBA" id="ARBA00022737"/>
    </source>
</evidence>
<feature type="compositionally biased region" description="Polar residues" evidence="11">
    <location>
        <begin position="172"/>
        <end position="185"/>
    </location>
</feature>
<evidence type="ECO:0000259" key="12">
    <source>
        <dbReference type="PROSITE" id="PS50157"/>
    </source>
</evidence>
<keyword evidence="5" id="KW-0862">Zinc</keyword>
<dbReference type="PROSITE" id="PS00028">
    <property type="entry name" value="ZINC_FINGER_C2H2_1"/>
    <property type="match status" value="3"/>
</dbReference>
<feature type="compositionally biased region" description="Basic and acidic residues" evidence="11">
    <location>
        <begin position="153"/>
        <end position="164"/>
    </location>
</feature>
<feature type="compositionally biased region" description="Low complexity" evidence="11">
    <location>
        <begin position="100"/>
        <end position="115"/>
    </location>
</feature>
<keyword evidence="4 10" id="KW-0863">Zinc-finger</keyword>
<evidence type="ECO:0000256" key="11">
    <source>
        <dbReference type="SAM" id="MobiDB-lite"/>
    </source>
</evidence>
<feature type="non-terminal residue" evidence="13">
    <location>
        <position position="193"/>
    </location>
</feature>
<evidence type="ECO:0000256" key="7">
    <source>
        <dbReference type="ARBA" id="ARBA00023125"/>
    </source>
</evidence>
<keyword evidence="6" id="KW-0805">Transcription regulation</keyword>
<dbReference type="GO" id="GO:0003677">
    <property type="term" value="F:DNA binding"/>
    <property type="evidence" value="ECO:0007669"/>
    <property type="project" value="UniProtKB-KW"/>
</dbReference>
<accession>A0A8J4UKA3</accession>
<keyword evidence="7" id="KW-0238">DNA-binding</keyword>
<organism evidence="13 14">
    <name type="scientific">Clarias magur</name>
    <name type="common">Asian catfish</name>
    <name type="synonym">Macropteronotus magur</name>
    <dbReference type="NCBI Taxonomy" id="1594786"/>
    <lineage>
        <taxon>Eukaryota</taxon>
        <taxon>Metazoa</taxon>
        <taxon>Chordata</taxon>
        <taxon>Craniata</taxon>
        <taxon>Vertebrata</taxon>
        <taxon>Euteleostomi</taxon>
        <taxon>Actinopterygii</taxon>
        <taxon>Neopterygii</taxon>
        <taxon>Teleostei</taxon>
        <taxon>Ostariophysi</taxon>
        <taxon>Siluriformes</taxon>
        <taxon>Clariidae</taxon>
        <taxon>Clarias</taxon>
    </lineage>
</organism>
<proteinExistence type="predicted"/>
<keyword evidence="2" id="KW-0479">Metal-binding</keyword>
<dbReference type="PANTHER" id="PTHR24383">
    <property type="entry name" value="ZINC FINGER PROTEIN"/>
    <property type="match status" value="1"/>
</dbReference>
<evidence type="ECO:0000256" key="8">
    <source>
        <dbReference type="ARBA" id="ARBA00023163"/>
    </source>
</evidence>
<evidence type="ECO:0000256" key="2">
    <source>
        <dbReference type="ARBA" id="ARBA00022723"/>
    </source>
</evidence>
<comment type="caution">
    <text evidence="13">The sequence shown here is derived from an EMBL/GenBank/DDBJ whole genome shotgun (WGS) entry which is preliminary data.</text>
</comment>
<evidence type="ECO:0000256" key="4">
    <source>
        <dbReference type="ARBA" id="ARBA00022771"/>
    </source>
</evidence>
<dbReference type="Proteomes" id="UP000727407">
    <property type="component" value="Unassembled WGS sequence"/>
</dbReference>
<sequence length="193" mass="21749">AVRYTCDICGKKYKYYSCFQEHRELHAVDDPYDHVIPVEEPKEEIEHYQKIGPKTGSYTCEFCGKQYKYFNPYQEHVALHTPMKSSFALKIDGKTSVQPSRGDANSSQSSSDATSPMVASSFPTSQKAYTCGSCGIQFQFYSNLMEHMQSHAADNENHTKEDSAKACPAPTPSQEQTWKSPQPAQRNHVPSAY</sequence>
<dbReference type="Gene3D" id="3.30.160.60">
    <property type="entry name" value="Classic Zinc Finger"/>
    <property type="match status" value="2"/>
</dbReference>
<keyword evidence="14" id="KW-1185">Reference proteome</keyword>
<feature type="domain" description="C2H2-type" evidence="12">
    <location>
        <begin position="4"/>
        <end position="31"/>
    </location>
</feature>